<organism evidence="3 4">
    <name type="scientific">Cellvibrio mixtus</name>
    <dbReference type="NCBI Taxonomy" id="39650"/>
    <lineage>
        <taxon>Bacteria</taxon>
        <taxon>Pseudomonadati</taxon>
        <taxon>Pseudomonadota</taxon>
        <taxon>Gammaproteobacteria</taxon>
        <taxon>Cellvibrionales</taxon>
        <taxon>Cellvibrionaceae</taxon>
        <taxon>Cellvibrio</taxon>
    </lineage>
</organism>
<protein>
    <recommendedName>
        <fullName evidence="5">DUF1190 domain-containing protein</fullName>
    </recommendedName>
</protein>
<evidence type="ECO:0000313" key="3">
    <source>
        <dbReference type="EMBL" id="OZY86284.1"/>
    </source>
</evidence>
<evidence type="ECO:0000256" key="1">
    <source>
        <dbReference type="SAM" id="MobiDB-lite"/>
    </source>
</evidence>
<dbReference type="Proteomes" id="UP000216101">
    <property type="component" value="Unassembled WGS sequence"/>
</dbReference>
<evidence type="ECO:0008006" key="5">
    <source>
        <dbReference type="Google" id="ProtNLM"/>
    </source>
</evidence>
<dbReference type="InterPro" id="IPR009576">
    <property type="entry name" value="Biofilm_formation_YgiB"/>
</dbReference>
<comment type="caution">
    <text evidence="3">The sequence shown here is derived from an EMBL/GenBank/DDBJ whole genome shotgun (WGS) entry which is preliminary data.</text>
</comment>
<dbReference type="AlphaFoldDB" id="A0A266Q8S8"/>
<keyword evidence="4" id="KW-1185">Reference proteome</keyword>
<feature type="signal peptide" evidence="2">
    <location>
        <begin position="1"/>
        <end position="29"/>
    </location>
</feature>
<dbReference type="EMBL" id="NHNI01000001">
    <property type="protein sequence ID" value="OZY86284.1"/>
    <property type="molecule type" value="Genomic_DNA"/>
</dbReference>
<dbReference type="RefSeq" id="WP_094983989.1">
    <property type="nucleotide sequence ID" value="NZ_NHNI01000001.1"/>
</dbReference>
<proteinExistence type="predicted"/>
<evidence type="ECO:0000313" key="4">
    <source>
        <dbReference type="Proteomes" id="UP000216101"/>
    </source>
</evidence>
<accession>A0A266Q8S8</accession>
<reference evidence="4" key="1">
    <citation type="submission" date="2017-05" db="EMBL/GenBank/DDBJ databases">
        <authorList>
            <person name="Barney B.M."/>
        </authorList>
    </citation>
    <scope>NUCLEOTIDE SEQUENCE [LARGE SCALE GENOMIC DNA]</scope>
    <source>
        <strain evidence="4">PSBB022</strain>
    </source>
</reference>
<evidence type="ECO:0000256" key="2">
    <source>
        <dbReference type="SAM" id="SignalP"/>
    </source>
</evidence>
<feature type="chain" id="PRO_5012221680" description="DUF1190 domain-containing protein" evidence="2">
    <location>
        <begin position="30"/>
        <end position="213"/>
    </location>
</feature>
<keyword evidence="2" id="KW-0732">Signal</keyword>
<name>A0A266Q8S8_9GAMM</name>
<feature type="region of interest" description="Disordered" evidence="1">
    <location>
        <begin position="125"/>
        <end position="150"/>
    </location>
</feature>
<sequence>MKQAKKVSLKRSKKAALVLMVPVATLLLAGCGEESQQAMVFSDPSECSAAGLNDTAQCNADYATAQALHPQVAPKYLNKQECEVDFGAGNCETAPQQTTSGGSVFMPMMMGYLAGQMMNRGGANLQQSRNENENTTVGGSGGGFSAAGRNVATQPLYKSRDDRGTFRTATNTPVAKTIGPITLKPSQVKPQVGQVVRRGGFGQQAAARNSFGG</sequence>
<gene>
    <name evidence="3" type="ORF">CBP51_04460</name>
</gene>
<feature type="compositionally biased region" description="Polar residues" evidence="1">
    <location>
        <begin position="125"/>
        <end position="137"/>
    </location>
</feature>
<dbReference type="Pfam" id="PF06693">
    <property type="entry name" value="DUF1190"/>
    <property type="match status" value="1"/>
</dbReference>
<dbReference type="PROSITE" id="PS51257">
    <property type="entry name" value="PROKAR_LIPOPROTEIN"/>
    <property type="match status" value="1"/>
</dbReference>